<dbReference type="AlphaFoldDB" id="A0A2S2FFE0"/>
<dbReference type="Proteomes" id="UP000245977">
    <property type="component" value="Chromosome"/>
</dbReference>
<keyword evidence="1" id="KW-1133">Transmembrane helix</keyword>
<keyword evidence="1" id="KW-0472">Membrane</keyword>
<reference evidence="2" key="1">
    <citation type="submission" date="2019-08" db="EMBL/GenBank/DDBJ databases">
        <title>The complete genome of Acinetobacter defluvii strain WCHAD010030.</title>
        <authorList>
            <person name="Hu Y."/>
            <person name="Qin J."/>
            <person name="Feng Y."/>
            <person name="Zong Z."/>
        </authorList>
    </citation>
    <scope>NUCLEOTIDE SEQUENCE</scope>
    <source>
        <strain evidence="2">WCHA30</strain>
    </source>
</reference>
<evidence type="ECO:0000313" key="3">
    <source>
        <dbReference type="Proteomes" id="UP000245977"/>
    </source>
</evidence>
<accession>A0A2S2FFE0</accession>
<feature type="transmembrane region" description="Helical" evidence="1">
    <location>
        <begin position="77"/>
        <end position="97"/>
    </location>
</feature>
<dbReference type="EMBL" id="CP029397">
    <property type="protein sequence ID" value="AWL29628.1"/>
    <property type="molecule type" value="Genomic_DNA"/>
</dbReference>
<feature type="transmembrane region" description="Helical" evidence="1">
    <location>
        <begin position="118"/>
        <end position="151"/>
    </location>
</feature>
<name>A0A2S2FFE0_9GAMM</name>
<protein>
    <submittedName>
        <fullName evidence="2">Uncharacterized protein</fullName>
    </submittedName>
</protein>
<keyword evidence="1" id="KW-0812">Transmembrane</keyword>
<dbReference type="RefSeq" id="WP_065994671.1">
    <property type="nucleotide sequence ID" value="NZ_CP029397.2"/>
</dbReference>
<keyword evidence="3" id="KW-1185">Reference proteome</keyword>
<dbReference type="OrthoDB" id="6711936at2"/>
<sequence>MRTSQQVSIYLQQLQKKYPQAFKRNYLFYSQIKTKGILDELREFIPWVLAVMIFVSIDFVLGNYIATHFQQFDATQAKGIAILIIMLFFMLIVPIIIKQIKHSSTHLYQQFKNIPLKLAVMIILQSLNIAFIQSMFLQGVLFFFALSFGFVKFYKENMFRESTSHIDYYQLQQVRRACFWSYKQALKAKSKLKYLNKNSVKAQQAQTQLAQYLELHLQLLKYENEMSKSYKFIDLDEYMDSLM</sequence>
<organism evidence="2 3">
    <name type="scientific">Acinetobacter defluvii</name>
    <dbReference type="NCBI Taxonomy" id="1871111"/>
    <lineage>
        <taxon>Bacteria</taxon>
        <taxon>Pseudomonadati</taxon>
        <taxon>Pseudomonadota</taxon>
        <taxon>Gammaproteobacteria</taxon>
        <taxon>Moraxellales</taxon>
        <taxon>Moraxellaceae</taxon>
        <taxon>Acinetobacter</taxon>
    </lineage>
</organism>
<gene>
    <name evidence="2" type="ORF">DJ533_14150</name>
</gene>
<feature type="transmembrane region" description="Helical" evidence="1">
    <location>
        <begin position="44"/>
        <end position="65"/>
    </location>
</feature>
<dbReference type="KEGG" id="adv:DJ533_14150"/>
<proteinExistence type="predicted"/>
<evidence type="ECO:0000256" key="1">
    <source>
        <dbReference type="SAM" id="Phobius"/>
    </source>
</evidence>
<evidence type="ECO:0000313" key="2">
    <source>
        <dbReference type="EMBL" id="AWL29628.1"/>
    </source>
</evidence>